<dbReference type="InterPro" id="IPR036770">
    <property type="entry name" value="Ankyrin_rpt-contain_sf"/>
</dbReference>
<evidence type="ECO:0000313" key="5">
    <source>
        <dbReference type="Proteomes" id="UP000794436"/>
    </source>
</evidence>
<dbReference type="AlphaFoldDB" id="A0A8K1CFB6"/>
<reference evidence="4" key="1">
    <citation type="submission" date="2019-03" db="EMBL/GenBank/DDBJ databases">
        <title>Long read genome sequence of the mycoparasitic Pythium oligandrum ATCC 38472 isolated from sugarbeet rhizosphere.</title>
        <authorList>
            <person name="Gaulin E."/>
        </authorList>
    </citation>
    <scope>NUCLEOTIDE SEQUENCE</scope>
    <source>
        <strain evidence="4">ATCC 38472_TT</strain>
    </source>
</reference>
<sequence>MSSGERGSNSTPLTLAIDHGAEEIVDLFLARGADVNKSSAYGHSPLSCAAKEGLVSIVQRLLHEGADPTHFHPEREPSPMKGAVLARSLPIMKLLLDHGAKVDAVDTFDLYEFRGTPLDVAVMENLFEEAELLVKEGHADVNFTWGNNKTQVICHAAGRGNVEMMAPLLDHGADVNGGDADYSPLYNAASSGHLAATQWLVEHGADVERLTSNADLFKYCVIEAERHGKMAAVVEYLKALKTESQTELMDTSMDAHE</sequence>
<evidence type="ECO:0000313" key="4">
    <source>
        <dbReference type="EMBL" id="TMW61999.1"/>
    </source>
</evidence>
<keyword evidence="2 3" id="KW-0040">ANK repeat</keyword>
<feature type="repeat" description="ANK" evidence="3">
    <location>
        <begin position="180"/>
        <end position="212"/>
    </location>
</feature>
<evidence type="ECO:0008006" key="6">
    <source>
        <dbReference type="Google" id="ProtNLM"/>
    </source>
</evidence>
<dbReference type="SMART" id="SM00248">
    <property type="entry name" value="ANK"/>
    <property type="match status" value="6"/>
</dbReference>
<feature type="repeat" description="ANK" evidence="3">
    <location>
        <begin position="41"/>
        <end position="67"/>
    </location>
</feature>
<evidence type="ECO:0000256" key="2">
    <source>
        <dbReference type="ARBA" id="ARBA00023043"/>
    </source>
</evidence>
<dbReference type="PROSITE" id="PS50088">
    <property type="entry name" value="ANK_REPEAT"/>
    <property type="match status" value="4"/>
</dbReference>
<accession>A0A8K1CFB6</accession>
<gene>
    <name evidence="4" type="ORF">Poli38472_009492</name>
</gene>
<keyword evidence="5" id="KW-1185">Reference proteome</keyword>
<evidence type="ECO:0000256" key="1">
    <source>
        <dbReference type="ARBA" id="ARBA00022737"/>
    </source>
</evidence>
<dbReference type="InterPro" id="IPR002110">
    <property type="entry name" value="Ankyrin_rpt"/>
</dbReference>
<dbReference type="Proteomes" id="UP000794436">
    <property type="component" value="Unassembled WGS sequence"/>
</dbReference>
<dbReference type="Gene3D" id="1.25.40.20">
    <property type="entry name" value="Ankyrin repeat-containing domain"/>
    <property type="match status" value="1"/>
</dbReference>
<dbReference type="PANTHER" id="PTHR24123:SF33">
    <property type="entry name" value="PROTEIN HOS4"/>
    <property type="match status" value="1"/>
</dbReference>
<comment type="caution">
    <text evidence="4">The sequence shown here is derived from an EMBL/GenBank/DDBJ whole genome shotgun (WGS) entry which is preliminary data.</text>
</comment>
<name>A0A8K1CFB6_PYTOL</name>
<organism evidence="4 5">
    <name type="scientific">Pythium oligandrum</name>
    <name type="common">Mycoparasitic fungus</name>
    <dbReference type="NCBI Taxonomy" id="41045"/>
    <lineage>
        <taxon>Eukaryota</taxon>
        <taxon>Sar</taxon>
        <taxon>Stramenopiles</taxon>
        <taxon>Oomycota</taxon>
        <taxon>Peronosporomycetes</taxon>
        <taxon>Pythiales</taxon>
        <taxon>Pythiaceae</taxon>
        <taxon>Pythium</taxon>
    </lineage>
</organism>
<dbReference type="SUPFAM" id="SSF48403">
    <property type="entry name" value="Ankyrin repeat"/>
    <property type="match status" value="1"/>
</dbReference>
<protein>
    <recommendedName>
        <fullName evidence="6">Ankyrin</fullName>
    </recommendedName>
</protein>
<dbReference type="PROSITE" id="PS50297">
    <property type="entry name" value="ANK_REP_REGION"/>
    <property type="match status" value="3"/>
</dbReference>
<evidence type="ECO:0000256" key="3">
    <source>
        <dbReference type="PROSITE-ProRule" id="PRU00023"/>
    </source>
</evidence>
<dbReference type="InterPro" id="IPR051165">
    <property type="entry name" value="Multifunctional_ANK_Repeat"/>
</dbReference>
<keyword evidence="1" id="KW-0677">Repeat</keyword>
<proteinExistence type="predicted"/>
<dbReference type="EMBL" id="SPLM01000074">
    <property type="protein sequence ID" value="TMW61999.1"/>
    <property type="molecule type" value="Genomic_DNA"/>
</dbReference>
<feature type="repeat" description="ANK" evidence="3">
    <location>
        <begin position="8"/>
        <end position="40"/>
    </location>
</feature>
<dbReference type="Pfam" id="PF12796">
    <property type="entry name" value="Ank_2"/>
    <property type="match status" value="2"/>
</dbReference>
<dbReference type="PANTHER" id="PTHR24123">
    <property type="entry name" value="ANKYRIN REPEAT-CONTAINING"/>
    <property type="match status" value="1"/>
</dbReference>
<feature type="repeat" description="ANK" evidence="3">
    <location>
        <begin position="75"/>
        <end position="107"/>
    </location>
</feature>
<dbReference type="OrthoDB" id="194358at2759"/>